<dbReference type="InterPro" id="IPR036890">
    <property type="entry name" value="HATPase_C_sf"/>
</dbReference>
<keyword evidence="3" id="KW-0418">Kinase</keyword>
<proteinExistence type="predicted"/>
<name>A0A223NW82_9SPHI</name>
<keyword evidence="3" id="KW-0808">Transferase</keyword>
<accession>A0A223NW82</accession>
<keyword evidence="1" id="KW-1133">Transmembrane helix</keyword>
<feature type="domain" description="Signal transduction histidine kinase internal region" evidence="2">
    <location>
        <begin position="141"/>
        <end position="219"/>
    </location>
</feature>
<sequence length="322" mass="37503">MMNSPRLLALKTDGLVAHYWHFNLAELIFQVTFNFGFCYLLFYLNLTTSSILFIYRNNQRKLLAYFLNFLLLLFCCIVGGIVQRHSFIHTQLRNIYWLGYISRYFLTTILAAILIKIILLLRIAQKKEKENEQLKTVYLEAELELLKEQLNPHFLFNSLSTLSGVVREDPVKAQYFINHLSKIFRYSLDQSGNQMATIEEELNMIRSYEQLLKMRFEEAFVLTIAIDTEYLNFKVPHLSLQPLLENAAKHNSASKKKPLRVEIFIADYQLVVSNNLQAIPRPENSTGIGLSNLSSRVRILMHDEIVINKTTDSFSVKLPIQR</sequence>
<dbReference type="KEGG" id="muc:MuYL_2196"/>
<dbReference type="GO" id="GO:0016020">
    <property type="term" value="C:membrane"/>
    <property type="evidence" value="ECO:0007669"/>
    <property type="project" value="InterPro"/>
</dbReference>
<reference evidence="3 4" key="1">
    <citation type="submission" date="2017-08" db="EMBL/GenBank/DDBJ databases">
        <title>Complete genome sequence of Mucilaginibacter sp. strain BJC16-A31.</title>
        <authorList>
            <consortium name="Henan University of Science and Technology"/>
            <person name="You X."/>
        </authorList>
    </citation>
    <scope>NUCLEOTIDE SEQUENCE [LARGE SCALE GENOMIC DNA]</scope>
    <source>
        <strain evidence="3 4">BJC16-A31</strain>
    </source>
</reference>
<evidence type="ECO:0000256" key="1">
    <source>
        <dbReference type="SAM" id="Phobius"/>
    </source>
</evidence>
<protein>
    <submittedName>
        <fullName evidence="3">Sensor histidine kinase YehU</fullName>
    </submittedName>
</protein>
<evidence type="ECO:0000313" key="4">
    <source>
        <dbReference type="Proteomes" id="UP000215002"/>
    </source>
</evidence>
<keyword evidence="1" id="KW-0472">Membrane</keyword>
<dbReference type="Gene3D" id="3.30.565.10">
    <property type="entry name" value="Histidine kinase-like ATPase, C-terminal domain"/>
    <property type="match status" value="1"/>
</dbReference>
<dbReference type="InterPro" id="IPR050640">
    <property type="entry name" value="Bact_2-comp_sensor_kinase"/>
</dbReference>
<keyword evidence="1" id="KW-0812">Transmembrane</keyword>
<evidence type="ECO:0000313" key="3">
    <source>
        <dbReference type="EMBL" id="ASU34086.1"/>
    </source>
</evidence>
<dbReference type="AlphaFoldDB" id="A0A223NW82"/>
<dbReference type="InterPro" id="IPR010559">
    <property type="entry name" value="Sig_transdc_His_kin_internal"/>
</dbReference>
<organism evidence="3 4">
    <name type="scientific">Mucilaginibacter xinganensis</name>
    <dbReference type="NCBI Taxonomy" id="1234841"/>
    <lineage>
        <taxon>Bacteria</taxon>
        <taxon>Pseudomonadati</taxon>
        <taxon>Bacteroidota</taxon>
        <taxon>Sphingobacteriia</taxon>
        <taxon>Sphingobacteriales</taxon>
        <taxon>Sphingobacteriaceae</taxon>
        <taxon>Mucilaginibacter</taxon>
    </lineage>
</organism>
<dbReference type="PANTHER" id="PTHR34220">
    <property type="entry name" value="SENSOR HISTIDINE KINASE YPDA"/>
    <property type="match status" value="1"/>
</dbReference>
<evidence type="ECO:0000259" key="2">
    <source>
        <dbReference type="Pfam" id="PF06580"/>
    </source>
</evidence>
<dbReference type="PANTHER" id="PTHR34220:SF7">
    <property type="entry name" value="SENSOR HISTIDINE KINASE YPDA"/>
    <property type="match status" value="1"/>
</dbReference>
<feature type="transmembrane region" description="Helical" evidence="1">
    <location>
        <begin position="62"/>
        <end position="81"/>
    </location>
</feature>
<dbReference type="EMBL" id="CP022743">
    <property type="protein sequence ID" value="ASU34086.1"/>
    <property type="molecule type" value="Genomic_DNA"/>
</dbReference>
<feature type="transmembrane region" description="Helical" evidence="1">
    <location>
        <begin position="27"/>
        <end position="55"/>
    </location>
</feature>
<gene>
    <name evidence="3" type="ORF">MuYL_2196</name>
</gene>
<dbReference type="Proteomes" id="UP000215002">
    <property type="component" value="Chromosome"/>
</dbReference>
<keyword evidence="4" id="KW-1185">Reference proteome</keyword>
<feature type="transmembrane region" description="Helical" evidence="1">
    <location>
        <begin position="101"/>
        <end position="121"/>
    </location>
</feature>
<dbReference type="GO" id="GO:0000155">
    <property type="term" value="F:phosphorelay sensor kinase activity"/>
    <property type="evidence" value="ECO:0007669"/>
    <property type="project" value="InterPro"/>
</dbReference>
<dbReference type="Pfam" id="PF06580">
    <property type="entry name" value="His_kinase"/>
    <property type="match status" value="1"/>
</dbReference>